<protein>
    <submittedName>
        <fullName evidence="1">Uncharacterized protein</fullName>
    </submittedName>
</protein>
<dbReference type="Proteomes" id="UP000790709">
    <property type="component" value="Unassembled WGS sequence"/>
</dbReference>
<evidence type="ECO:0000313" key="2">
    <source>
        <dbReference type="Proteomes" id="UP000790709"/>
    </source>
</evidence>
<accession>A0ACB8BIQ6</accession>
<gene>
    <name evidence="1" type="ORF">BV22DRAFT_1119610</name>
</gene>
<dbReference type="EMBL" id="MU266404">
    <property type="protein sequence ID" value="KAH7925361.1"/>
    <property type="molecule type" value="Genomic_DNA"/>
</dbReference>
<comment type="caution">
    <text evidence="1">The sequence shown here is derived from an EMBL/GenBank/DDBJ whole genome shotgun (WGS) entry which is preliminary data.</text>
</comment>
<reference evidence="1" key="1">
    <citation type="journal article" date="2021" name="New Phytol.">
        <title>Evolutionary innovations through gain and loss of genes in the ectomycorrhizal Boletales.</title>
        <authorList>
            <person name="Wu G."/>
            <person name="Miyauchi S."/>
            <person name="Morin E."/>
            <person name="Kuo A."/>
            <person name="Drula E."/>
            <person name="Varga T."/>
            <person name="Kohler A."/>
            <person name="Feng B."/>
            <person name="Cao Y."/>
            <person name="Lipzen A."/>
            <person name="Daum C."/>
            <person name="Hundley H."/>
            <person name="Pangilinan J."/>
            <person name="Johnson J."/>
            <person name="Barry K."/>
            <person name="LaButti K."/>
            <person name="Ng V."/>
            <person name="Ahrendt S."/>
            <person name="Min B."/>
            <person name="Choi I.G."/>
            <person name="Park H."/>
            <person name="Plett J.M."/>
            <person name="Magnuson J."/>
            <person name="Spatafora J.W."/>
            <person name="Nagy L.G."/>
            <person name="Henrissat B."/>
            <person name="Grigoriev I.V."/>
            <person name="Yang Z.L."/>
            <person name="Xu J."/>
            <person name="Martin F.M."/>
        </authorList>
    </citation>
    <scope>NUCLEOTIDE SEQUENCE</scope>
    <source>
        <strain evidence="1">KUC20120723A-06</strain>
    </source>
</reference>
<sequence>MQAISRIFSPESRRDTHRPPARRPRPHTLTTTEPAEAYPPPVLSPLHEPLLDRPPTAPTGFGGSEDPRNLQSWYHPRRGTSRGPAPPPGTFGPAGQASVAADGGRTYVPMPPGPTVVQPPWFDTLMAILQEHRLAQLATVDQQREFLRYMHGLNQWLERDAQDRQAELRDVSARVDQLRDDLGRLGMGMGPGIFPNVGGVQPPPTLVPAPFIVPPVPEATVLGPIGQPPIVGGVYPPPPRGFVPQSGPRPVPPPGQPIIFNAPPTNIVVEPSRRSRIDSVTSDRQHSYHPPPHSAEVPPIPVTVSQGGYDIPAVVPVVNSGSRSHGSPSHQTIVINQSPQPGSPGPIITGPSILQSPVGIPGQPGYPQPGGDRQWQGPPIITQPQPLTSPIVVGTRSSSRGSSRTHHDEPIVVGRPVLPPAGPTQIFINPTDTERHSEHAPPNVIIRSPTHGSDYGDPGIHRHPSSRGFRVPAVAPVVVQSTTRAIPGDVFITATDHNHRTMVVGATADHILAKEIQEDTGIDVIRTRTRLRTTGTEDTVVVHIPPKTIGDIVGTDATTRPRRIGDVVGDDDDRAPTHLKRTQDIGDFIVVAQSRLKIQGMGDIDVLLKLRVIALFIAAQFLLKANMTVAGIQLHLIQPVRAVEGEKPRGEPSIRHHVPSGPDDATCSDIMRARNERLDDAERQLEHVAHDAVENENRRDEHFLHNEEEGSLLSWTMKLDVTRRPGSVVTRSSWNQKTRVAGAPLPVPPHGPACDAASTIESMHTAAQDAASRHADNMMETITLEREQLAREREAMDAERERERAEMEALHASHDAEREARIHALEEELAAVRSELAENKKQPRLTEEAEMRERERQEAQENDDAIRN</sequence>
<organism evidence="1 2">
    <name type="scientific">Leucogyrophana mollusca</name>
    <dbReference type="NCBI Taxonomy" id="85980"/>
    <lineage>
        <taxon>Eukaryota</taxon>
        <taxon>Fungi</taxon>
        <taxon>Dikarya</taxon>
        <taxon>Basidiomycota</taxon>
        <taxon>Agaricomycotina</taxon>
        <taxon>Agaricomycetes</taxon>
        <taxon>Agaricomycetidae</taxon>
        <taxon>Boletales</taxon>
        <taxon>Boletales incertae sedis</taxon>
        <taxon>Leucogyrophana</taxon>
    </lineage>
</organism>
<name>A0ACB8BIQ6_9AGAM</name>
<proteinExistence type="predicted"/>
<evidence type="ECO:0000313" key="1">
    <source>
        <dbReference type="EMBL" id="KAH7925361.1"/>
    </source>
</evidence>
<keyword evidence="2" id="KW-1185">Reference proteome</keyword>